<dbReference type="Pfam" id="PF00877">
    <property type="entry name" value="NLPC_P60"/>
    <property type="match status" value="1"/>
</dbReference>
<feature type="domain" description="NlpC/P60" evidence="6">
    <location>
        <begin position="89"/>
        <end position="203"/>
    </location>
</feature>
<sequence length="203" mass="20839">MAKHRRQNLNTTRRVAAASALAVGATSLVNPSAHAADIVIPGTNLSFQADGVENIPGIENVPGINQWVPSIQGQAGSIQDAIGQVAPQVANGNAIVDAVRSKVGAPYVWGAAGPDAFDCSGLVYWAHQQAGKSIPRTSQAQAAAGTPVALSDLQPGDVVAFYGGASHVGIFVGNNTIIDALQSGTPVGERPLDYMPIHSAVRF</sequence>
<dbReference type="Proteomes" id="UP001139336">
    <property type="component" value="Unassembled WGS sequence"/>
</dbReference>
<dbReference type="PANTHER" id="PTHR47359">
    <property type="entry name" value="PEPTIDOGLYCAN DL-ENDOPEPTIDASE CWLO"/>
    <property type="match status" value="1"/>
</dbReference>
<evidence type="ECO:0000313" key="8">
    <source>
        <dbReference type="Proteomes" id="UP001139336"/>
    </source>
</evidence>
<dbReference type="RefSeq" id="WP_236118076.1">
    <property type="nucleotide sequence ID" value="NZ_JAKGSI010000002.1"/>
</dbReference>
<evidence type="ECO:0000256" key="5">
    <source>
        <dbReference type="SAM" id="SignalP"/>
    </source>
</evidence>
<name>A0A9X1TYV8_9CORY</name>
<dbReference type="InterPro" id="IPR038765">
    <property type="entry name" value="Papain-like_cys_pep_sf"/>
</dbReference>
<evidence type="ECO:0000259" key="6">
    <source>
        <dbReference type="PROSITE" id="PS51935"/>
    </source>
</evidence>
<keyword evidence="8" id="KW-1185">Reference proteome</keyword>
<dbReference type="PROSITE" id="PS51935">
    <property type="entry name" value="NLPC_P60"/>
    <property type="match status" value="1"/>
</dbReference>
<dbReference type="PANTHER" id="PTHR47359:SF3">
    <property type="entry name" value="NLP_P60 DOMAIN-CONTAINING PROTEIN-RELATED"/>
    <property type="match status" value="1"/>
</dbReference>
<dbReference type="AlphaFoldDB" id="A0A9X1TYV8"/>
<evidence type="ECO:0000256" key="2">
    <source>
        <dbReference type="ARBA" id="ARBA00022670"/>
    </source>
</evidence>
<dbReference type="InterPro" id="IPR000064">
    <property type="entry name" value="NLP_P60_dom"/>
</dbReference>
<evidence type="ECO:0000256" key="4">
    <source>
        <dbReference type="ARBA" id="ARBA00022807"/>
    </source>
</evidence>
<organism evidence="7 8">
    <name type="scientific">Corynebacterium uropygiale</name>
    <dbReference type="NCBI Taxonomy" id="1775911"/>
    <lineage>
        <taxon>Bacteria</taxon>
        <taxon>Bacillati</taxon>
        <taxon>Actinomycetota</taxon>
        <taxon>Actinomycetes</taxon>
        <taxon>Mycobacteriales</taxon>
        <taxon>Corynebacteriaceae</taxon>
        <taxon>Corynebacterium</taxon>
    </lineage>
</organism>
<feature type="chain" id="PRO_5040960746" evidence="5">
    <location>
        <begin position="36"/>
        <end position="203"/>
    </location>
</feature>
<proteinExistence type="inferred from homology"/>
<comment type="caution">
    <text evidence="7">The sequence shown here is derived from an EMBL/GenBank/DDBJ whole genome shotgun (WGS) entry which is preliminary data.</text>
</comment>
<keyword evidence="5" id="KW-0732">Signal</keyword>
<dbReference type="SUPFAM" id="SSF54001">
    <property type="entry name" value="Cysteine proteinases"/>
    <property type="match status" value="1"/>
</dbReference>
<reference evidence="7" key="1">
    <citation type="submission" date="2022-01" db="EMBL/GenBank/DDBJ databases">
        <title>Corynebacterium sp. nov isolated from isolated from the feces of the greater white-fronted geese (Anser albifrons) at Poyang Lake, PR China.</title>
        <authorList>
            <person name="Liu Q."/>
        </authorList>
    </citation>
    <scope>NUCLEOTIDE SEQUENCE</scope>
    <source>
        <strain evidence="7">JCM 32435</strain>
    </source>
</reference>
<keyword evidence="4" id="KW-0788">Thiol protease</keyword>
<dbReference type="GO" id="GO:0006508">
    <property type="term" value="P:proteolysis"/>
    <property type="evidence" value="ECO:0007669"/>
    <property type="project" value="UniProtKB-KW"/>
</dbReference>
<feature type="signal peptide" evidence="5">
    <location>
        <begin position="1"/>
        <end position="35"/>
    </location>
</feature>
<keyword evidence="3" id="KW-0378">Hydrolase</keyword>
<dbReference type="EMBL" id="JAKGSI010000002">
    <property type="protein sequence ID" value="MCF4006261.1"/>
    <property type="molecule type" value="Genomic_DNA"/>
</dbReference>
<dbReference type="InterPro" id="IPR051794">
    <property type="entry name" value="PG_Endopeptidase_C40"/>
</dbReference>
<evidence type="ECO:0000256" key="1">
    <source>
        <dbReference type="ARBA" id="ARBA00007074"/>
    </source>
</evidence>
<protein>
    <submittedName>
        <fullName evidence="7">C40 family peptidase</fullName>
    </submittedName>
</protein>
<evidence type="ECO:0000256" key="3">
    <source>
        <dbReference type="ARBA" id="ARBA00022801"/>
    </source>
</evidence>
<gene>
    <name evidence="7" type="ORF">L1O03_03590</name>
</gene>
<keyword evidence="2" id="KW-0645">Protease</keyword>
<evidence type="ECO:0000313" key="7">
    <source>
        <dbReference type="EMBL" id="MCF4006261.1"/>
    </source>
</evidence>
<comment type="similarity">
    <text evidence="1">Belongs to the peptidase C40 family.</text>
</comment>
<dbReference type="GO" id="GO:0008234">
    <property type="term" value="F:cysteine-type peptidase activity"/>
    <property type="evidence" value="ECO:0007669"/>
    <property type="project" value="UniProtKB-KW"/>
</dbReference>
<dbReference type="Gene3D" id="3.90.1720.10">
    <property type="entry name" value="endopeptidase domain like (from Nostoc punctiforme)"/>
    <property type="match status" value="1"/>
</dbReference>
<accession>A0A9X1TYV8</accession>